<feature type="region of interest" description="Disordered" evidence="7">
    <location>
        <begin position="467"/>
        <end position="491"/>
    </location>
</feature>
<dbReference type="CDD" id="cd20404">
    <property type="entry name" value="Tudor_Agenet_AtEML-like"/>
    <property type="match status" value="1"/>
</dbReference>
<name>A0ABC8ZTH6_9POAL</name>
<feature type="compositionally biased region" description="Polar residues" evidence="7">
    <location>
        <begin position="418"/>
        <end position="447"/>
    </location>
</feature>
<reference evidence="10" key="1">
    <citation type="submission" date="2024-06" db="EMBL/GenBank/DDBJ databases">
        <authorList>
            <person name="Ryan C."/>
        </authorList>
    </citation>
    <scope>NUCLEOTIDE SEQUENCE [LARGE SCALE GENOMIC DNA]</scope>
</reference>
<keyword evidence="10" id="KW-1185">Reference proteome</keyword>
<dbReference type="GO" id="GO:0005634">
    <property type="term" value="C:nucleus"/>
    <property type="evidence" value="ECO:0007669"/>
    <property type="project" value="UniProtKB-SubCell"/>
</dbReference>
<comment type="subcellular location">
    <subcellularLocation>
        <location evidence="1 6">Nucleus</location>
    </subcellularLocation>
</comment>
<dbReference type="PANTHER" id="PTHR14898">
    <property type="entry name" value="ENHANCER OF POLYCOMB"/>
    <property type="match status" value="1"/>
</dbReference>
<dbReference type="SMART" id="SM00333">
    <property type="entry name" value="TUDOR"/>
    <property type="match status" value="1"/>
</dbReference>
<proteinExistence type="inferred from homology"/>
<feature type="compositionally biased region" description="Low complexity" evidence="7">
    <location>
        <begin position="48"/>
        <end position="57"/>
    </location>
</feature>
<dbReference type="Gene3D" id="2.30.30.140">
    <property type="match status" value="1"/>
</dbReference>
<feature type="region of interest" description="Disordered" evidence="7">
    <location>
        <begin position="396"/>
        <end position="450"/>
    </location>
</feature>
<keyword evidence="3 6" id="KW-0805">Transcription regulation</keyword>
<feature type="region of interest" description="Disordered" evidence="7">
    <location>
        <begin position="208"/>
        <end position="231"/>
    </location>
</feature>
<dbReference type="InterPro" id="IPR024943">
    <property type="entry name" value="Enhancer_polycomb"/>
</dbReference>
<feature type="compositionally biased region" description="Basic and acidic residues" evidence="7">
    <location>
        <begin position="92"/>
        <end position="110"/>
    </location>
</feature>
<evidence type="ECO:0000313" key="10">
    <source>
        <dbReference type="Proteomes" id="UP001497457"/>
    </source>
</evidence>
<keyword evidence="4 6" id="KW-0804">Transcription</keyword>
<evidence type="ECO:0000256" key="7">
    <source>
        <dbReference type="SAM" id="MobiDB-lite"/>
    </source>
</evidence>
<evidence type="ECO:0000256" key="5">
    <source>
        <dbReference type="ARBA" id="ARBA00023242"/>
    </source>
</evidence>
<evidence type="ECO:0000256" key="1">
    <source>
        <dbReference type="ARBA" id="ARBA00004123"/>
    </source>
</evidence>
<reference evidence="9 10" key="2">
    <citation type="submission" date="2024-10" db="EMBL/GenBank/DDBJ databases">
        <authorList>
            <person name="Ryan C."/>
        </authorList>
    </citation>
    <scope>NUCLEOTIDE SEQUENCE [LARGE SCALE GENOMIC DNA]</scope>
</reference>
<dbReference type="EMBL" id="OZ075129">
    <property type="protein sequence ID" value="CAL4965651.1"/>
    <property type="molecule type" value="Genomic_DNA"/>
</dbReference>
<organism evidence="9 10">
    <name type="scientific">Urochloa decumbens</name>
    <dbReference type="NCBI Taxonomy" id="240449"/>
    <lineage>
        <taxon>Eukaryota</taxon>
        <taxon>Viridiplantae</taxon>
        <taxon>Streptophyta</taxon>
        <taxon>Embryophyta</taxon>
        <taxon>Tracheophyta</taxon>
        <taxon>Spermatophyta</taxon>
        <taxon>Magnoliopsida</taxon>
        <taxon>Liliopsida</taxon>
        <taxon>Poales</taxon>
        <taxon>Poaceae</taxon>
        <taxon>PACMAD clade</taxon>
        <taxon>Panicoideae</taxon>
        <taxon>Panicodae</taxon>
        <taxon>Paniceae</taxon>
        <taxon>Melinidinae</taxon>
        <taxon>Urochloa</taxon>
    </lineage>
</organism>
<feature type="compositionally biased region" description="Basic and acidic residues" evidence="7">
    <location>
        <begin position="467"/>
        <end position="476"/>
    </location>
</feature>
<evidence type="ECO:0000256" key="6">
    <source>
        <dbReference type="RuleBase" id="RU361124"/>
    </source>
</evidence>
<evidence type="ECO:0000259" key="8">
    <source>
        <dbReference type="SMART" id="SM00333"/>
    </source>
</evidence>
<dbReference type="InterPro" id="IPR019542">
    <property type="entry name" value="Enhancer_polycomb-like_N"/>
</dbReference>
<keyword evidence="5 6" id="KW-0539">Nucleus</keyword>
<feature type="compositionally biased region" description="Basic and acidic residues" evidence="7">
    <location>
        <begin position="1555"/>
        <end position="1572"/>
    </location>
</feature>
<dbReference type="GO" id="GO:0035267">
    <property type="term" value="C:NuA4 histone acetyltransferase complex"/>
    <property type="evidence" value="ECO:0007669"/>
    <property type="project" value="UniProtKB-ARBA"/>
</dbReference>
<feature type="region of interest" description="Disordered" evidence="7">
    <location>
        <begin position="1553"/>
        <end position="1572"/>
    </location>
</feature>
<dbReference type="Pfam" id="PF10513">
    <property type="entry name" value="EPL1"/>
    <property type="match status" value="1"/>
</dbReference>
<comment type="similarity">
    <text evidence="2 6">Belongs to the enhancer of polycomb family.</text>
</comment>
<sequence>MESSGGDKPTATDATESVLGLDGEETLSERESVGARQGPGLPNGGGKEAPSSSSSAGSKRKRNNLGSNQVELNEPGTPSSSSGDSTWSIDSLDDRHQPSLSRNKNDHSEHSVTSAGVTVIRQPRGVLRLRTLPQNVSTESWTGGHNIPQANGVPRSTEITSRNKRGESIVLKGNRVGGDDPVSCLRTENGTCDHDDHDTGAKFCSETELPVEEQSHLSGEPPKAVHVDKESCGRVKEDDGVNLEEDAARMLCSLSDNRCAGSPRKRMKSPDRSSKRSFPRHSNHFKNSHKKIKDVPGPARLLRKRDDKVTFRKRRPRRHFYEVSPRDLDPFCIVKERIRVFWPLDETWYFGLVKEYDPVTKLHHVRYDDKDEEWINLQNERIKLLFLPAEARNRSKRDNSRSVFKPKYERGDQEDMDGSNTESSQSGPISSWLAPSNQANSATSNISKQDHAHSDVPILFDQKQCHSSDVKQDRLLPNDPIPGSSRNGGAEVIKDRITPEDRRFRFVYSRKRVCRKKKGFVNMSEQNSNSRRSASPAMVLTAMPCMQSGTETGAAVTYVILLLSFPLKPVYKLILEACCVWVSNALFLLQHGALVALWPVVQLDILLVDNVLGLKHILLETCLRSAVSLLCLLVGSFKRCSRQRTKVLPCTSIRFQISGVHGRSQVVFMLFSFMGVHKSKWKHLQGKLQYKCPKREFSKDCSDGAIQRGLSSIDLFSKGFDVQEADFLRESNYADIEPVIYCLDELCNFPHNIPDVTTAPSRLLCHHLKSLNEINSTNGSQQSMSFGLHENQQQLVTEQASGTVRCAPPRVCSLNLGSSPDSPLDMASAICTGQTSSAIREFKAAESIVSPECNGGNTGDETITCRKFRDQNGPYLGADKPCSYNLNAVCSPQKSSERHLSINIPQDKVIDELDDKLLDKDKKDKQPVSNLVQELNEQPIGRGTPTAPRTTYHRNRFTSISRAFGDGSKLLPEDLMLTGFAGGSKKPRSQVSYSISPRSEEFSIKQKGHFRKIQSHSSAKINDAKKLPDSLRSGHSSPESLTCVANVLVTVGDRGWREFDTQITMDSDGQSERRICVKLAEGTKYAHKVCQVLQPGATNRYTHAMMWKGGAEWCLEFPDRSQWLIFKQMHDECYSHNIRAASVRNIPIPGVRLVEIHDDNDVAPFVRSEDYLGHIGTDVEIALDESRVVYDMDSDDEEWISSWRKFLVGDDISSHELAEDLFERVMDKLEKFAYSHNCNELSIDQMKELDIDNIPLDIIEVIHAYWQDKRQKKGMPLIRHFQCAMWKIYEQQLHEWESAVYRMQGSSNGYQEKKLPPKPALFAFCLKPRGLHVPYKGPKQRSHKKLMSTGCHSFSREHDGFYRQGILNGYGSNDRFAFSCLLMCIPLPVSGRKYNEYIGDGRICESYDSGSLNSPTGYSPRFSARTDSPRAFDASERSSTPRFFRTNSVKRSASYAFSDDHQPSPSFRHQKVKRGAPDHWNSVLHEWQNSKHLLPGSARVDVEELKLRDATGAAQHAAAMAKLKREKAHCLMRKADLALHKATVALMIADAIKSSSRDTSRDGRRDLRDEER</sequence>
<feature type="region of interest" description="Disordered" evidence="7">
    <location>
        <begin position="1"/>
        <end position="116"/>
    </location>
</feature>
<feature type="region of interest" description="Disordered" evidence="7">
    <location>
        <begin position="1013"/>
        <end position="1035"/>
    </location>
</feature>
<dbReference type="InterPro" id="IPR002999">
    <property type="entry name" value="Tudor"/>
</dbReference>
<protein>
    <recommendedName>
        <fullName evidence="6">Enhancer of polycomb-like protein</fullName>
    </recommendedName>
</protein>
<feature type="compositionally biased region" description="Low complexity" evidence="7">
    <location>
        <begin position="75"/>
        <end position="90"/>
    </location>
</feature>
<evidence type="ECO:0000256" key="4">
    <source>
        <dbReference type="ARBA" id="ARBA00023163"/>
    </source>
</evidence>
<feature type="region of interest" description="Disordered" evidence="7">
    <location>
        <begin position="137"/>
        <end position="161"/>
    </location>
</feature>
<accession>A0ABC8ZTH6</accession>
<dbReference type="Proteomes" id="UP001497457">
    <property type="component" value="Chromosome 19rd"/>
</dbReference>
<feature type="compositionally biased region" description="Basic residues" evidence="7">
    <location>
        <begin position="275"/>
        <end position="292"/>
    </location>
</feature>
<feature type="compositionally biased region" description="Basic and acidic residues" evidence="7">
    <location>
        <begin position="396"/>
        <end position="413"/>
    </location>
</feature>
<gene>
    <name evidence="9" type="ORF">URODEC1_LOCUS47331</name>
</gene>
<evidence type="ECO:0000313" key="9">
    <source>
        <dbReference type="EMBL" id="CAL4965651.1"/>
    </source>
</evidence>
<evidence type="ECO:0000256" key="3">
    <source>
        <dbReference type="ARBA" id="ARBA00023015"/>
    </source>
</evidence>
<feature type="domain" description="Tudor" evidence="8">
    <location>
        <begin position="329"/>
        <end position="388"/>
    </location>
</feature>
<dbReference type="FunFam" id="2.30.30.140:FF:000079">
    <property type="entry name" value="Enhancer of polycomb-like transcription factor protein"/>
    <property type="match status" value="1"/>
</dbReference>
<evidence type="ECO:0000256" key="2">
    <source>
        <dbReference type="ARBA" id="ARBA00008035"/>
    </source>
</evidence>
<feature type="region of interest" description="Disordered" evidence="7">
    <location>
        <begin position="259"/>
        <end position="293"/>
    </location>
</feature>